<dbReference type="Proteomes" id="UP000004810">
    <property type="component" value="Unassembled WGS sequence"/>
</dbReference>
<reference evidence="2" key="1">
    <citation type="submission" date="2012-08" db="EMBL/GenBank/DDBJ databases">
        <title>The Genome Sequence of Wuchereria bancrofti.</title>
        <authorList>
            <person name="Nutman T.B."/>
            <person name="Fink D.L."/>
            <person name="Russ C."/>
            <person name="Young S."/>
            <person name="Zeng Q."/>
            <person name="Koehrsen M."/>
            <person name="Alvarado L."/>
            <person name="Berlin A."/>
            <person name="Chapman S.B."/>
            <person name="Chen Z."/>
            <person name="Freedman E."/>
            <person name="Gellesch M."/>
            <person name="Goldberg J."/>
            <person name="Griggs A."/>
            <person name="Gujja S."/>
            <person name="Heilman E.R."/>
            <person name="Heiman D."/>
            <person name="Hepburn T."/>
            <person name="Howarth C."/>
            <person name="Jen D."/>
            <person name="Larson L."/>
            <person name="Lewis B."/>
            <person name="Mehta T."/>
            <person name="Park D."/>
            <person name="Pearson M."/>
            <person name="Roberts A."/>
            <person name="Saif S."/>
            <person name="Shea T."/>
            <person name="Shenoy N."/>
            <person name="Sisk P."/>
            <person name="Stolte C."/>
            <person name="Sykes S."/>
            <person name="Walk T."/>
            <person name="White J."/>
            <person name="Yandava C."/>
            <person name="Haas B."/>
            <person name="Henn M.R."/>
            <person name="Nusbaum C."/>
            <person name="Birren B."/>
        </authorList>
    </citation>
    <scope>NUCLEOTIDE SEQUENCE [LARGE SCALE GENOMIC DNA]</scope>
    <source>
        <strain evidence="2">NA</strain>
    </source>
</reference>
<accession>J9EF27</accession>
<protein>
    <submittedName>
        <fullName evidence="1">Uncharacterized protein</fullName>
    </submittedName>
</protein>
<evidence type="ECO:0000313" key="1">
    <source>
        <dbReference type="EMBL" id="EJW81031.1"/>
    </source>
</evidence>
<organism evidence="1 2">
    <name type="scientific">Wuchereria bancrofti</name>
    <dbReference type="NCBI Taxonomy" id="6293"/>
    <lineage>
        <taxon>Eukaryota</taxon>
        <taxon>Metazoa</taxon>
        <taxon>Ecdysozoa</taxon>
        <taxon>Nematoda</taxon>
        <taxon>Chromadorea</taxon>
        <taxon>Rhabditida</taxon>
        <taxon>Spirurina</taxon>
        <taxon>Spiruromorpha</taxon>
        <taxon>Filarioidea</taxon>
        <taxon>Onchocercidae</taxon>
        <taxon>Wuchereria</taxon>
    </lineage>
</organism>
<feature type="non-terminal residue" evidence="1">
    <location>
        <position position="1"/>
    </location>
</feature>
<gene>
    <name evidence="1" type="ORF">WUBG_08060</name>
</gene>
<name>J9EF27_WUCBA</name>
<sequence>KVVEERERERERGRREKEMKKKMLDLYSIRQAFRSSSEAVIGVEEKSGVLNKNRVKSNGWIGSLSHMGEKKKNEPTEEKHAEMIRTHVIQELKEHLGGITEHDINNDGKAISNRKDAPEVLGNAACRLVTKEKKQGFRVMQNISIERKLIYFGNSHHKVEEAMSSKI</sequence>
<dbReference type="AlphaFoldDB" id="J9EF27"/>
<dbReference type="EMBL" id="ADBV01003983">
    <property type="protein sequence ID" value="EJW81031.1"/>
    <property type="molecule type" value="Genomic_DNA"/>
</dbReference>
<proteinExistence type="predicted"/>
<comment type="caution">
    <text evidence="1">The sequence shown here is derived from an EMBL/GenBank/DDBJ whole genome shotgun (WGS) entry which is preliminary data.</text>
</comment>
<evidence type="ECO:0000313" key="2">
    <source>
        <dbReference type="Proteomes" id="UP000004810"/>
    </source>
</evidence>